<reference evidence="6" key="1">
    <citation type="submission" date="2022-10" db="EMBL/GenBank/DDBJ databases">
        <title>Tapping the CABI collections for fungal endophytes: first genome assemblies for Collariella, Neodidymelliopsis, Ascochyta clinopodiicola, Didymella pomorum, Didymosphaeria variabile, Neocosmospora piperis and Neocucurbitaria cava.</title>
        <authorList>
            <person name="Hill R."/>
        </authorList>
    </citation>
    <scope>NUCLEOTIDE SEQUENCE</scope>
    <source>
        <strain evidence="6">IMI 356815</strain>
    </source>
</reference>
<evidence type="ECO:0000256" key="2">
    <source>
        <dbReference type="ARBA" id="ARBA00022827"/>
    </source>
</evidence>
<keyword evidence="4" id="KW-0472">Membrane</keyword>
<dbReference type="EMBL" id="JAPEUX010000006">
    <property type="protein sequence ID" value="KAJ4350317.1"/>
    <property type="molecule type" value="Genomic_DNA"/>
</dbReference>
<keyword evidence="1" id="KW-0285">Flavoprotein</keyword>
<feature type="domain" description="FAD-binding" evidence="5">
    <location>
        <begin position="3"/>
        <end position="397"/>
    </location>
</feature>
<keyword evidence="3" id="KW-0560">Oxidoreductase</keyword>
<dbReference type="InterPro" id="IPR036188">
    <property type="entry name" value="FAD/NAD-bd_sf"/>
</dbReference>
<evidence type="ECO:0000256" key="1">
    <source>
        <dbReference type="ARBA" id="ARBA00022630"/>
    </source>
</evidence>
<dbReference type="PANTHER" id="PTHR43476">
    <property type="entry name" value="3-(3-HYDROXY-PHENYL)PROPIONATE/3-HYDROXYCINNAMIC ACID HYDROXYLASE"/>
    <property type="match status" value="1"/>
</dbReference>
<keyword evidence="2" id="KW-0274">FAD</keyword>
<dbReference type="AlphaFoldDB" id="A0A9W9C9R4"/>
<dbReference type="Gene3D" id="3.30.70.2450">
    <property type="match status" value="1"/>
</dbReference>
<dbReference type="Proteomes" id="UP001140513">
    <property type="component" value="Unassembled WGS sequence"/>
</dbReference>
<dbReference type="InterPro" id="IPR002938">
    <property type="entry name" value="FAD-bd"/>
</dbReference>
<protein>
    <recommendedName>
        <fullName evidence="5">FAD-binding domain-containing protein</fullName>
    </recommendedName>
</protein>
<evidence type="ECO:0000313" key="6">
    <source>
        <dbReference type="EMBL" id="KAJ4350317.1"/>
    </source>
</evidence>
<dbReference type="PRINTS" id="PR00420">
    <property type="entry name" value="RNGMNOXGNASE"/>
</dbReference>
<dbReference type="GO" id="GO:0071949">
    <property type="term" value="F:FAD binding"/>
    <property type="evidence" value="ECO:0007669"/>
    <property type="project" value="InterPro"/>
</dbReference>
<dbReference type="Gene3D" id="3.50.50.60">
    <property type="entry name" value="FAD/NAD(P)-binding domain"/>
    <property type="match status" value="1"/>
</dbReference>
<dbReference type="Pfam" id="PF01494">
    <property type="entry name" value="FAD_binding_3"/>
    <property type="match status" value="1"/>
</dbReference>
<proteinExistence type="predicted"/>
<sequence>MEDTQVVIVGAGPSGLVLGLTLAMLKIRVVILEKTKGITEDPRGVYLTGDAVRILQDLGIEDDMHKIGHVVDQIIFHQGSITDSPFYAIDVGIKNTLEQVAAQGMLQSQPKLESALRNAVQRIPQWCSLREGCTVVGRSSEDPPIVEYEDDNAQGEKRQIQCQWLVGADGKTGIVRKHFLEPRAGIRQEEGTYTYSGTWVAANLHLTLPTPETHPEFPLWKLNYSSDEVYDLFWPKSWHFCRLNDRATATGRFGPHGDRTWRHEFCLEDEDEGKDSEALLWDCIFPMVTRSVGRRGEAFDKPITYPSDCIRVMRCRPFKFVHKTVNRWFDKRTILIGDAAHVFPPFAGQGIASGVRDAHQLAWRLALLLRSSDSASDRLLQAWALERRSSVDNAAMFSIFNGHLVNKLPNIWIRSVLRLHRSIDAMPLMPKLPDPQRYKEVEGFSKVSEGFHTAELRGGSRLAQIYLQSSINEAPVQSDEIVRPHHSILTLIIMSTKADPSGSQLVQGAQKALDVAGIDPIIISRQSIVVFSPSRPEAMTFGKPADELCANTPPIFWPATNVRLPRRPPVGYDPDAFARRLGSATRYAIVRPDFFCFACVPDANTLGKALEQLRQRTE</sequence>
<accession>A0A9W9C9R4</accession>
<dbReference type="GO" id="GO:0016491">
    <property type="term" value="F:oxidoreductase activity"/>
    <property type="evidence" value="ECO:0007669"/>
    <property type="project" value="UniProtKB-KW"/>
</dbReference>
<evidence type="ECO:0000256" key="4">
    <source>
        <dbReference type="SAM" id="Phobius"/>
    </source>
</evidence>
<dbReference type="PANTHER" id="PTHR43476:SF5">
    <property type="entry name" value="FAD-DEPENDENT MONOOXYGENASE"/>
    <property type="match status" value="1"/>
</dbReference>
<dbReference type="RefSeq" id="XP_056069247.1">
    <property type="nucleotide sequence ID" value="XM_056217691.1"/>
</dbReference>
<keyword evidence="4" id="KW-1133">Transmembrane helix</keyword>
<dbReference type="InterPro" id="IPR050631">
    <property type="entry name" value="PheA/TfdB_FAD_monoxygenase"/>
</dbReference>
<dbReference type="OrthoDB" id="2096480at2759"/>
<dbReference type="GeneID" id="80912468"/>
<gene>
    <name evidence="6" type="ORF">N0V89_008938</name>
</gene>
<evidence type="ECO:0000256" key="3">
    <source>
        <dbReference type="ARBA" id="ARBA00023002"/>
    </source>
</evidence>
<evidence type="ECO:0000313" key="7">
    <source>
        <dbReference type="Proteomes" id="UP001140513"/>
    </source>
</evidence>
<keyword evidence="4" id="KW-0812">Transmembrane</keyword>
<comment type="caution">
    <text evidence="6">The sequence shown here is derived from an EMBL/GenBank/DDBJ whole genome shotgun (WGS) entry which is preliminary data.</text>
</comment>
<name>A0A9W9C9R4_9PLEO</name>
<evidence type="ECO:0000259" key="5">
    <source>
        <dbReference type="Pfam" id="PF01494"/>
    </source>
</evidence>
<organism evidence="6 7">
    <name type="scientific">Didymosphaeria variabile</name>
    <dbReference type="NCBI Taxonomy" id="1932322"/>
    <lineage>
        <taxon>Eukaryota</taxon>
        <taxon>Fungi</taxon>
        <taxon>Dikarya</taxon>
        <taxon>Ascomycota</taxon>
        <taxon>Pezizomycotina</taxon>
        <taxon>Dothideomycetes</taxon>
        <taxon>Pleosporomycetidae</taxon>
        <taxon>Pleosporales</taxon>
        <taxon>Massarineae</taxon>
        <taxon>Didymosphaeriaceae</taxon>
        <taxon>Didymosphaeria</taxon>
    </lineage>
</organism>
<feature type="transmembrane region" description="Helical" evidence="4">
    <location>
        <begin position="6"/>
        <end position="25"/>
    </location>
</feature>
<dbReference type="SUPFAM" id="SSF51905">
    <property type="entry name" value="FAD/NAD(P)-binding domain"/>
    <property type="match status" value="1"/>
</dbReference>
<keyword evidence="7" id="KW-1185">Reference proteome</keyword>